<dbReference type="EMBL" id="JAUTBA010000001">
    <property type="protein sequence ID" value="MDQ1150282.1"/>
    <property type="molecule type" value="Genomic_DNA"/>
</dbReference>
<reference evidence="1 2" key="1">
    <citation type="submission" date="2023-07" db="EMBL/GenBank/DDBJ databases">
        <title>Functional and genomic diversity of the sorghum phyllosphere microbiome.</title>
        <authorList>
            <person name="Shade A."/>
        </authorList>
    </citation>
    <scope>NUCLEOTIDE SEQUENCE [LARGE SCALE GENOMIC DNA]</scope>
    <source>
        <strain evidence="1 2">SORGH_AS_0892</strain>
    </source>
</reference>
<sequence>MGFFEVHKLSFMCILSISILSQAVGQSLVLDDSIADIPPHMIERIHGNLHDPARYSIGDTEIICNPHGYINEVYNGFNNSFIIEL</sequence>
<name>A0ABU0U5Q5_9SPHI</name>
<dbReference type="Proteomes" id="UP001244640">
    <property type="component" value="Unassembled WGS sequence"/>
</dbReference>
<accession>A0ABU0U5Q5</accession>
<protein>
    <submittedName>
        <fullName evidence="1">Uncharacterized protein</fullName>
    </submittedName>
</protein>
<organism evidence="1 2">
    <name type="scientific">Sphingobacterium zeae</name>
    <dbReference type="NCBI Taxonomy" id="1776859"/>
    <lineage>
        <taxon>Bacteria</taxon>
        <taxon>Pseudomonadati</taxon>
        <taxon>Bacteroidota</taxon>
        <taxon>Sphingobacteriia</taxon>
        <taxon>Sphingobacteriales</taxon>
        <taxon>Sphingobacteriaceae</taxon>
        <taxon>Sphingobacterium</taxon>
    </lineage>
</organism>
<keyword evidence="2" id="KW-1185">Reference proteome</keyword>
<evidence type="ECO:0000313" key="1">
    <source>
        <dbReference type="EMBL" id="MDQ1150282.1"/>
    </source>
</evidence>
<comment type="caution">
    <text evidence="1">The sequence shown here is derived from an EMBL/GenBank/DDBJ whole genome shotgun (WGS) entry which is preliminary data.</text>
</comment>
<gene>
    <name evidence="1" type="ORF">QE382_002266</name>
</gene>
<proteinExistence type="predicted"/>
<evidence type="ECO:0000313" key="2">
    <source>
        <dbReference type="Proteomes" id="UP001244640"/>
    </source>
</evidence>